<proteinExistence type="predicted"/>
<dbReference type="AlphaFoldDB" id="A0A5B6TF29"/>
<dbReference type="Proteomes" id="UP000324133">
    <property type="component" value="Unassembled WGS sequence"/>
</dbReference>
<evidence type="ECO:0000313" key="2">
    <source>
        <dbReference type="Proteomes" id="UP000324133"/>
    </source>
</evidence>
<reference evidence="1 2" key="1">
    <citation type="submission" date="2019-07" db="EMBL/GenBank/DDBJ databases">
        <title>Rufibacter sp. nov., isolated from lake sediment.</title>
        <authorList>
            <person name="Qu J.-H."/>
        </authorList>
    </citation>
    <scope>NUCLEOTIDE SEQUENCE [LARGE SCALE GENOMIC DNA]</scope>
    <source>
        <strain evidence="1 2">NBS58-1</strain>
    </source>
</reference>
<dbReference type="RefSeq" id="WP_149091539.1">
    <property type="nucleotide sequence ID" value="NZ_VKKY01000002.1"/>
</dbReference>
<protein>
    <submittedName>
        <fullName evidence="1">Uncharacterized protein</fullName>
    </submittedName>
</protein>
<gene>
    <name evidence="1" type="ORF">FOA19_14700</name>
</gene>
<sequence>MGAHSFTATIPIEMGTDLSGLTVETHLPSSSDTTYAYSSFDFTVSYEEEVYYGTEWDLALNLPDLKQKDFVLAL</sequence>
<organism evidence="1 2">
    <name type="scientific">Rufibacter hautae</name>
    <dbReference type="NCBI Taxonomy" id="2595005"/>
    <lineage>
        <taxon>Bacteria</taxon>
        <taxon>Pseudomonadati</taxon>
        <taxon>Bacteroidota</taxon>
        <taxon>Cytophagia</taxon>
        <taxon>Cytophagales</taxon>
        <taxon>Hymenobacteraceae</taxon>
        <taxon>Rufibacter</taxon>
    </lineage>
</organism>
<keyword evidence="2" id="KW-1185">Reference proteome</keyword>
<comment type="caution">
    <text evidence="1">The sequence shown here is derived from an EMBL/GenBank/DDBJ whole genome shotgun (WGS) entry which is preliminary data.</text>
</comment>
<name>A0A5B6TF29_9BACT</name>
<dbReference type="EMBL" id="VKKY01000002">
    <property type="protein sequence ID" value="KAA3438481.1"/>
    <property type="molecule type" value="Genomic_DNA"/>
</dbReference>
<accession>A0A5B6TF29</accession>
<evidence type="ECO:0000313" key="1">
    <source>
        <dbReference type="EMBL" id="KAA3438481.1"/>
    </source>
</evidence>